<dbReference type="PROSITE" id="PS50851">
    <property type="entry name" value="CHEW"/>
    <property type="match status" value="1"/>
</dbReference>
<dbReference type="GO" id="GO:0007165">
    <property type="term" value="P:signal transduction"/>
    <property type="evidence" value="ECO:0007669"/>
    <property type="project" value="InterPro"/>
</dbReference>
<dbReference type="SMART" id="SM00260">
    <property type="entry name" value="CheW"/>
    <property type="match status" value="1"/>
</dbReference>
<dbReference type="SUPFAM" id="SSF50341">
    <property type="entry name" value="CheW-like"/>
    <property type="match status" value="1"/>
</dbReference>
<keyword evidence="3" id="KW-0963">Cytoplasm</keyword>
<feature type="domain" description="CheW-like" evidence="4">
    <location>
        <begin position="84"/>
        <end position="230"/>
    </location>
</feature>
<evidence type="ECO:0000256" key="3">
    <source>
        <dbReference type="ARBA" id="ARBA00022490"/>
    </source>
</evidence>
<reference evidence="5 6" key="1">
    <citation type="submission" date="2023-07" db="EMBL/GenBank/DDBJ databases">
        <authorList>
            <person name="Peeters C."/>
        </authorList>
    </citation>
    <scope>NUCLEOTIDE SEQUENCE [LARGE SCALE GENOMIC DNA]</scope>
    <source>
        <strain evidence="5 6">LMG 18091</strain>
    </source>
</reference>
<dbReference type="Gene3D" id="2.40.50.180">
    <property type="entry name" value="CheA-289, Domain 4"/>
    <property type="match status" value="1"/>
</dbReference>
<gene>
    <name evidence="5" type="ORF">LMG18091_01539</name>
</gene>
<dbReference type="InterPro" id="IPR039315">
    <property type="entry name" value="CheW"/>
</dbReference>
<dbReference type="PANTHER" id="PTHR22617">
    <property type="entry name" value="CHEMOTAXIS SENSOR HISTIDINE KINASE-RELATED"/>
    <property type="match status" value="1"/>
</dbReference>
<keyword evidence="6" id="KW-1185">Reference proteome</keyword>
<dbReference type="Gene3D" id="2.30.30.40">
    <property type="entry name" value="SH3 Domains"/>
    <property type="match status" value="1"/>
</dbReference>
<accession>A0AAD2AXT5</accession>
<sequence length="233" mass="25107">MAHAVHDHAGVTTLVDDCWNRIGTRGDQSCPRLPEYARCLNCPIFEEGAAALLDRALSDADLEAAALAHRTAAPLRTLEQAGAELAVLVFRIADEWLALPATALRQIDTPRAIHTLPHRRNRVVLGLVNIRGALTVAVSLGELLGLDQAGSKHAGRNGYARLLVAAHRDEPAVFPVDEVEGVLRFPATALLPVPSTRTHATTAHARGVLAWRDATIGLLDTDRVFDSIARSLR</sequence>
<evidence type="ECO:0000259" key="4">
    <source>
        <dbReference type="PROSITE" id="PS50851"/>
    </source>
</evidence>
<dbReference type="InterPro" id="IPR002545">
    <property type="entry name" value="CheW-lke_dom"/>
</dbReference>
<dbReference type="RefSeq" id="WP_260801076.1">
    <property type="nucleotide sequence ID" value="NZ_CATWAF010000002.1"/>
</dbReference>
<comment type="caution">
    <text evidence="5">The sequence shown here is derived from an EMBL/GenBank/DDBJ whole genome shotgun (WGS) entry which is preliminary data.</text>
</comment>
<organism evidence="5 6">
    <name type="scientific">Ralstonia wenshanensis</name>
    <dbReference type="NCBI Taxonomy" id="2842456"/>
    <lineage>
        <taxon>Bacteria</taxon>
        <taxon>Pseudomonadati</taxon>
        <taxon>Pseudomonadota</taxon>
        <taxon>Betaproteobacteria</taxon>
        <taxon>Burkholderiales</taxon>
        <taxon>Burkholderiaceae</taxon>
        <taxon>Ralstonia</taxon>
    </lineage>
</organism>
<evidence type="ECO:0000256" key="2">
    <source>
        <dbReference type="ARBA" id="ARBA00021483"/>
    </source>
</evidence>
<proteinExistence type="predicted"/>
<dbReference type="GO" id="GO:0005829">
    <property type="term" value="C:cytosol"/>
    <property type="evidence" value="ECO:0007669"/>
    <property type="project" value="TreeGrafter"/>
</dbReference>
<dbReference type="Proteomes" id="UP001189915">
    <property type="component" value="Unassembled WGS sequence"/>
</dbReference>
<comment type="subcellular location">
    <subcellularLocation>
        <location evidence="1">Cytoplasm</location>
    </subcellularLocation>
</comment>
<name>A0AAD2AXT5_9RALS</name>
<dbReference type="InterPro" id="IPR036061">
    <property type="entry name" value="CheW-like_dom_sf"/>
</dbReference>
<dbReference type="AlphaFoldDB" id="A0AAD2AXT5"/>
<dbReference type="GO" id="GO:0006935">
    <property type="term" value="P:chemotaxis"/>
    <property type="evidence" value="ECO:0007669"/>
    <property type="project" value="InterPro"/>
</dbReference>
<dbReference type="PANTHER" id="PTHR22617:SF45">
    <property type="entry name" value="CHEMOTAXIS PROTEIN CHEW"/>
    <property type="match status" value="1"/>
</dbReference>
<dbReference type="Pfam" id="PF01584">
    <property type="entry name" value="CheW"/>
    <property type="match status" value="1"/>
</dbReference>
<protein>
    <recommendedName>
        <fullName evidence="2">Chemotaxis protein CheW</fullName>
    </recommendedName>
</protein>
<evidence type="ECO:0000313" key="5">
    <source>
        <dbReference type="EMBL" id="CAJ0691992.1"/>
    </source>
</evidence>
<dbReference type="EMBL" id="CATWAF010000002">
    <property type="protein sequence ID" value="CAJ0691992.1"/>
    <property type="molecule type" value="Genomic_DNA"/>
</dbReference>
<evidence type="ECO:0000256" key="1">
    <source>
        <dbReference type="ARBA" id="ARBA00004496"/>
    </source>
</evidence>
<evidence type="ECO:0000313" key="6">
    <source>
        <dbReference type="Proteomes" id="UP001189915"/>
    </source>
</evidence>